<reference evidence="2 3" key="1">
    <citation type="journal article" date="2024" name="Science">
        <title>Giant polyketide synthase enzymes in the biosynthesis of giant marine polyether toxins.</title>
        <authorList>
            <person name="Fallon T.R."/>
            <person name="Shende V.V."/>
            <person name="Wierzbicki I.H."/>
            <person name="Pendleton A.L."/>
            <person name="Watervoot N.F."/>
            <person name="Auber R.P."/>
            <person name="Gonzalez D.J."/>
            <person name="Wisecaver J.H."/>
            <person name="Moore B.S."/>
        </authorList>
    </citation>
    <scope>NUCLEOTIDE SEQUENCE [LARGE SCALE GENOMIC DNA]</scope>
    <source>
        <strain evidence="2 3">12B1</strain>
    </source>
</reference>
<accession>A0AB34J134</accession>
<evidence type="ECO:0000313" key="3">
    <source>
        <dbReference type="Proteomes" id="UP001515480"/>
    </source>
</evidence>
<dbReference type="Proteomes" id="UP001515480">
    <property type="component" value="Unassembled WGS sequence"/>
</dbReference>
<protein>
    <submittedName>
        <fullName evidence="2">Uncharacterized protein</fullName>
    </submittedName>
</protein>
<name>A0AB34J134_PRYPA</name>
<keyword evidence="3" id="KW-1185">Reference proteome</keyword>
<comment type="caution">
    <text evidence="2">The sequence shown here is derived from an EMBL/GenBank/DDBJ whole genome shotgun (WGS) entry which is preliminary data.</text>
</comment>
<dbReference type="AlphaFoldDB" id="A0AB34J134"/>
<feature type="region of interest" description="Disordered" evidence="1">
    <location>
        <begin position="117"/>
        <end position="162"/>
    </location>
</feature>
<evidence type="ECO:0000313" key="2">
    <source>
        <dbReference type="EMBL" id="KAL1511074.1"/>
    </source>
</evidence>
<evidence type="ECO:0000256" key="1">
    <source>
        <dbReference type="SAM" id="MobiDB-lite"/>
    </source>
</evidence>
<feature type="compositionally biased region" description="Pro residues" evidence="1">
    <location>
        <begin position="121"/>
        <end position="136"/>
    </location>
</feature>
<proteinExistence type="predicted"/>
<sequence length="285" mass="30576">MVAWRGLLAHPHLLTAAPPRMCSSEPPHPRRVPISELRRELHRRGVDTSTLFEREEFMRLLARSAPIAPPPPPEPPLERMHVQEVMEELERRGVEYDVLAPSSQLARLLAAARAAAATAAPRPPAAPRSPPPPTPTPGRARRPPPRAPAPPPSRAAASPSANATALQPAAAVADGFAGLVGAVAETLASTALVVSDLAVGALNSSRQGEWRDAPKEWIAKGPLRRVRPPPKAVLLVFCICALRYGLTRSILIGAAAKLSLDIATEFAHRLQARRRDRQPDSALEA</sequence>
<dbReference type="EMBL" id="JBGBPQ010000014">
    <property type="protein sequence ID" value="KAL1511074.1"/>
    <property type="molecule type" value="Genomic_DNA"/>
</dbReference>
<dbReference type="PRINTS" id="PR01217">
    <property type="entry name" value="PRICHEXTENSN"/>
</dbReference>
<gene>
    <name evidence="2" type="ORF">AB1Y20_005897</name>
</gene>
<organism evidence="2 3">
    <name type="scientific">Prymnesium parvum</name>
    <name type="common">Toxic golden alga</name>
    <dbReference type="NCBI Taxonomy" id="97485"/>
    <lineage>
        <taxon>Eukaryota</taxon>
        <taxon>Haptista</taxon>
        <taxon>Haptophyta</taxon>
        <taxon>Prymnesiophyceae</taxon>
        <taxon>Prymnesiales</taxon>
        <taxon>Prymnesiaceae</taxon>
        <taxon>Prymnesium</taxon>
    </lineage>
</organism>